<feature type="transmembrane region" description="Helical" evidence="11">
    <location>
        <begin position="20"/>
        <end position="43"/>
    </location>
</feature>
<dbReference type="InterPro" id="IPR050368">
    <property type="entry name" value="ClC-type_chloride_channel"/>
</dbReference>
<gene>
    <name evidence="13" type="ORF">SAMN06297382_1530</name>
</gene>
<feature type="transmembrane region" description="Helical" evidence="11">
    <location>
        <begin position="287"/>
        <end position="306"/>
    </location>
</feature>
<dbReference type="PANTHER" id="PTHR43427:SF6">
    <property type="entry name" value="CHLORIDE CHANNEL PROTEIN CLC-E"/>
    <property type="match status" value="1"/>
</dbReference>
<keyword evidence="7" id="KW-0869">Chloride channel</keyword>
<evidence type="ECO:0000256" key="1">
    <source>
        <dbReference type="ARBA" id="ARBA00004141"/>
    </source>
</evidence>
<dbReference type="RefSeq" id="WP_089411965.1">
    <property type="nucleotide sequence ID" value="NZ_FZQA01000002.1"/>
</dbReference>
<organism evidence="13 14">
    <name type="scientific">Amphiplicatus metriothermophilus</name>
    <dbReference type="NCBI Taxonomy" id="1519374"/>
    <lineage>
        <taxon>Bacteria</taxon>
        <taxon>Pseudomonadati</taxon>
        <taxon>Pseudomonadota</taxon>
        <taxon>Alphaproteobacteria</taxon>
        <taxon>Parvularculales</taxon>
        <taxon>Parvularculaceae</taxon>
        <taxon>Amphiplicatus</taxon>
    </lineage>
</organism>
<evidence type="ECO:0000256" key="3">
    <source>
        <dbReference type="ARBA" id="ARBA00022692"/>
    </source>
</evidence>
<dbReference type="PROSITE" id="PS51371">
    <property type="entry name" value="CBS"/>
    <property type="match status" value="1"/>
</dbReference>
<feature type="transmembrane region" description="Helical" evidence="11">
    <location>
        <begin position="352"/>
        <end position="371"/>
    </location>
</feature>
<reference evidence="13 14" key="1">
    <citation type="submission" date="2017-07" db="EMBL/GenBank/DDBJ databases">
        <authorList>
            <person name="Sun Z.S."/>
            <person name="Albrecht U."/>
            <person name="Echele G."/>
            <person name="Lee C.C."/>
        </authorList>
    </citation>
    <scope>NUCLEOTIDE SEQUENCE [LARGE SCALE GENOMIC DNA]</scope>
    <source>
        <strain evidence="13 14">CGMCC 1.12710</strain>
    </source>
</reference>
<dbReference type="GO" id="GO:0034707">
    <property type="term" value="C:chloride channel complex"/>
    <property type="evidence" value="ECO:0007669"/>
    <property type="project" value="UniProtKB-KW"/>
</dbReference>
<keyword evidence="9" id="KW-0407">Ion channel</keyword>
<dbReference type="EMBL" id="FZQA01000002">
    <property type="protein sequence ID" value="SNT72484.1"/>
    <property type="molecule type" value="Genomic_DNA"/>
</dbReference>
<keyword evidence="2" id="KW-0813">Transport</keyword>
<keyword evidence="8" id="KW-0868">Chloride</keyword>
<name>A0A239PQB9_9PROT</name>
<sequence>MARKIARILVWLRRRGRRALPIAPLRLWAFAVAIGAAGAYGVIGFRMAIDAVSLLAFGETEAMVVSGAAALDPLRAWAAPVVGGFVVAGLLFLAARFKWLQEGRCQGVAEVIEARAVGGGRISLRAGLASAAISAISLGAGASAGREGPAVHLGATIASLLDRWFGFAAKERRTLLGCGAAAAVAASFNAPVAGVLFALEVILGNYALSVFGPIAAASVTAAIVTRIHLGDFPAFAPPDYGPVAALDIGLSALLGVLCGVIAAAFLLSVERTSAAARMLADRWRLPYYMLPPLAGVIIGAIGAFFPEVFGVGYEAVTRALEGGYPIHLLAILAALKLVATAVTLSCRFGGGVFSPGLVIGVFAGAAYGGLLDHYVPGVAASPVYYAMIGMGAVCGAIMGAPISTTLIAFELTGDYGITIALMVAVALATLITQQLAGNTFFHWQLARRGYDLSEGPQGVILETIRVRDVMEPMPPSAPLNRDAARLYAEESLGEALARLEKSEEAGLPVVDEADEARVVGYLTRVRALAAYNRALVESHVEHHR</sequence>
<dbReference type="AlphaFoldDB" id="A0A239PQB9"/>
<dbReference type="OrthoDB" id="9767361at2"/>
<protein>
    <submittedName>
        <fullName evidence="13">Chloride channel protein, CIC family</fullName>
    </submittedName>
</protein>
<keyword evidence="6 11" id="KW-0472">Membrane</keyword>
<evidence type="ECO:0000256" key="7">
    <source>
        <dbReference type="ARBA" id="ARBA00023173"/>
    </source>
</evidence>
<dbReference type="InterPro" id="IPR046342">
    <property type="entry name" value="CBS_dom_sf"/>
</dbReference>
<dbReference type="InterPro" id="IPR001807">
    <property type="entry name" value="ClC"/>
</dbReference>
<dbReference type="SUPFAM" id="SSF81340">
    <property type="entry name" value="Clc chloride channel"/>
    <property type="match status" value="1"/>
</dbReference>
<dbReference type="PANTHER" id="PTHR43427">
    <property type="entry name" value="CHLORIDE CHANNEL PROTEIN CLC-E"/>
    <property type="match status" value="1"/>
</dbReference>
<dbReference type="Gene3D" id="1.10.3080.10">
    <property type="entry name" value="Clc chloride channel"/>
    <property type="match status" value="1"/>
</dbReference>
<feature type="domain" description="CBS" evidence="12">
    <location>
        <begin position="479"/>
        <end position="538"/>
    </location>
</feature>
<feature type="transmembrane region" description="Helical" evidence="11">
    <location>
        <begin position="326"/>
        <end position="345"/>
    </location>
</feature>
<evidence type="ECO:0000256" key="11">
    <source>
        <dbReference type="SAM" id="Phobius"/>
    </source>
</evidence>
<feature type="transmembrane region" description="Helical" evidence="11">
    <location>
        <begin position="76"/>
        <end position="95"/>
    </location>
</feature>
<evidence type="ECO:0000256" key="10">
    <source>
        <dbReference type="PROSITE-ProRule" id="PRU00703"/>
    </source>
</evidence>
<dbReference type="Proteomes" id="UP000198346">
    <property type="component" value="Unassembled WGS sequence"/>
</dbReference>
<dbReference type="Pfam" id="PF00654">
    <property type="entry name" value="Voltage_CLC"/>
    <property type="match status" value="1"/>
</dbReference>
<feature type="transmembrane region" description="Helical" evidence="11">
    <location>
        <begin position="383"/>
        <end position="408"/>
    </location>
</feature>
<evidence type="ECO:0000256" key="2">
    <source>
        <dbReference type="ARBA" id="ARBA00022448"/>
    </source>
</evidence>
<dbReference type="InterPro" id="IPR000644">
    <property type="entry name" value="CBS_dom"/>
</dbReference>
<evidence type="ECO:0000256" key="5">
    <source>
        <dbReference type="ARBA" id="ARBA00023065"/>
    </source>
</evidence>
<evidence type="ECO:0000256" key="8">
    <source>
        <dbReference type="ARBA" id="ARBA00023214"/>
    </source>
</evidence>
<keyword evidence="3 11" id="KW-0812">Transmembrane</keyword>
<feature type="transmembrane region" description="Helical" evidence="11">
    <location>
        <begin position="206"/>
        <end position="228"/>
    </location>
</feature>
<dbReference type="CDD" id="cd00400">
    <property type="entry name" value="Voltage_gated_ClC"/>
    <property type="match status" value="1"/>
</dbReference>
<evidence type="ECO:0000256" key="4">
    <source>
        <dbReference type="ARBA" id="ARBA00022989"/>
    </source>
</evidence>
<proteinExistence type="predicted"/>
<feature type="transmembrane region" description="Helical" evidence="11">
    <location>
        <begin position="122"/>
        <end position="144"/>
    </location>
</feature>
<dbReference type="PRINTS" id="PR00762">
    <property type="entry name" value="CLCHANNEL"/>
</dbReference>
<keyword evidence="10" id="KW-0129">CBS domain</keyword>
<evidence type="ECO:0000256" key="9">
    <source>
        <dbReference type="ARBA" id="ARBA00023303"/>
    </source>
</evidence>
<evidence type="ECO:0000259" key="12">
    <source>
        <dbReference type="PROSITE" id="PS51371"/>
    </source>
</evidence>
<dbReference type="InterPro" id="IPR014743">
    <property type="entry name" value="Cl-channel_core"/>
</dbReference>
<feature type="transmembrane region" description="Helical" evidence="11">
    <location>
        <begin position="174"/>
        <end position="199"/>
    </location>
</feature>
<keyword evidence="5" id="KW-0406">Ion transport</keyword>
<evidence type="ECO:0000256" key="6">
    <source>
        <dbReference type="ARBA" id="ARBA00023136"/>
    </source>
</evidence>
<comment type="subcellular location">
    <subcellularLocation>
        <location evidence="1">Membrane</location>
        <topology evidence="1">Multi-pass membrane protein</topology>
    </subcellularLocation>
</comment>
<keyword evidence="14" id="KW-1185">Reference proteome</keyword>
<accession>A0A239PQB9</accession>
<evidence type="ECO:0000313" key="13">
    <source>
        <dbReference type="EMBL" id="SNT72484.1"/>
    </source>
</evidence>
<feature type="transmembrane region" description="Helical" evidence="11">
    <location>
        <begin position="248"/>
        <end position="267"/>
    </location>
</feature>
<keyword evidence="4 11" id="KW-1133">Transmembrane helix</keyword>
<dbReference type="GO" id="GO:0005254">
    <property type="term" value="F:chloride channel activity"/>
    <property type="evidence" value="ECO:0007669"/>
    <property type="project" value="UniProtKB-KW"/>
</dbReference>
<dbReference type="SUPFAM" id="SSF54631">
    <property type="entry name" value="CBS-domain pair"/>
    <property type="match status" value="1"/>
</dbReference>
<feature type="transmembrane region" description="Helical" evidence="11">
    <location>
        <begin position="415"/>
        <end position="436"/>
    </location>
</feature>
<evidence type="ECO:0000313" key="14">
    <source>
        <dbReference type="Proteomes" id="UP000198346"/>
    </source>
</evidence>